<organism evidence="2 3">
    <name type="scientific">Streptomyces thermoviolaceus subsp. thermoviolaceus</name>
    <dbReference type="NCBI Taxonomy" id="66860"/>
    <lineage>
        <taxon>Bacteria</taxon>
        <taxon>Bacillati</taxon>
        <taxon>Actinomycetota</taxon>
        <taxon>Actinomycetes</taxon>
        <taxon>Kitasatosporales</taxon>
        <taxon>Streptomycetaceae</taxon>
        <taxon>Streptomyces</taxon>
    </lineage>
</organism>
<evidence type="ECO:0000256" key="1">
    <source>
        <dbReference type="SAM" id="SignalP"/>
    </source>
</evidence>
<evidence type="ECO:0008006" key="4">
    <source>
        <dbReference type="Google" id="ProtNLM"/>
    </source>
</evidence>
<comment type="caution">
    <text evidence="2">The sequence shown here is derived from an EMBL/GenBank/DDBJ whole genome shotgun (WGS) entry which is preliminary data.</text>
</comment>
<sequence>MQKTRVTHLRASFGVLVAAALALSAGCSKGDDPDKRSARQVCGGISEQSAQALESVADTKDFTSTVNTSRFELPATLSDELDGKASAKRHLLCRIEPHNVINAQRIGITFEVLQEMPPPKDRRLKGNSHYKAGLRAEASDLGADIFFKCVRDGEVEGKAPIIKTSYSYWPPRGLIYQEGNMRLVNDIAYRLAQQLSCLKSSGLTPAMPPEE</sequence>
<accession>A0ABX0YXC6</accession>
<dbReference type="PROSITE" id="PS51257">
    <property type="entry name" value="PROKAR_LIPOPROTEIN"/>
    <property type="match status" value="1"/>
</dbReference>
<reference evidence="2 3" key="1">
    <citation type="submission" date="2020-03" db="EMBL/GenBank/DDBJ databases">
        <title>WGS of actinomycetes isolated from Thailand.</title>
        <authorList>
            <person name="Thawai C."/>
        </authorList>
    </citation>
    <scope>NUCLEOTIDE SEQUENCE [LARGE SCALE GENOMIC DNA]</scope>
    <source>
        <strain evidence="2 3">NBRC 13905</strain>
    </source>
</reference>
<gene>
    <name evidence="2" type="ORF">HCJ95_15870</name>
</gene>
<dbReference type="RefSeq" id="WP_125498801.1">
    <property type="nucleotide sequence ID" value="NZ_BMVZ01000010.1"/>
</dbReference>
<evidence type="ECO:0000313" key="3">
    <source>
        <dbReference type="Proteomes" id="UP000635996"/>
    </source>
</evidence>
<protein>
    <recommendedName>
        <fullName evidence="4">Lipoprotein</fullName>
    </recommendedName>
</protein>
<feature type="chain" id="PRO_5045224657" description="Lipoprotein" evidence="1">
    <location>
        <begin position="31"/>
        <end position="211"/>
    </location>
</feature>
<proteinExistence type="predicted"/>
<evidence type="ECO:0000313" key="2">
    <source>
        <dbReference type="EMBL" id="NJP15728.1"/>
    </source>
</evidence>
<keyword evidence="3" id="KW-1185">Reference proteome</keyword>
<dbReference type="Proteomes" id="UP000635996">
    <property type="component" value="Unassembled WGS sequence"/>
</dbReference>
<name>A0ABX0YXC6_STRTL</name>
<dbReference type="EMBL" id="JAATEL010000015">
    <property type="protein sequence ID" value="NJP15728.1"/>
    <property type="molecule type" value="Genomic_DNA"/>
</dbReference>
<keyword evidence="1" id="KW-0732">Signal</keyword>
<feature type="signal peptide" evidence="1">
    <location>
        <begin position="1"/>
        <end position="30"/>
    </location>
</feature>